<evidence type="ECO:0000313" key="3">
    <source>
        <dbReference type="Proteomes" id="UP001162780"/>
    </source>
</evidence>
<sequence length="117" mass="13871">MNGRDFDDEQVSPILEALRNWAGTHPAPDQPFFIIMDDDDDDDDDDDQDNNYHERYDHRSRNITPNQFLNAVEDQTKFGSRFLRFIFAQAKIYDRRAEDFIWSAVEANKRPNIEQES</sequence>
<dbReference type="EMBL" id="CP113517">
    <property type="protein sequence ID" value="WAR44751.1"/>
    <property type="molecule type" value="Genomic_DNA"/>
</dbReference>
<feature type="region of interest" description="Disordered" evidence="1">
    <location>
        <begin position="22"/>
        <end position="59"/>
    </location>
</feature>
<dbReference type="Proteomes" id="UP001162780">
    <property type="component" value="Chromosome"/>
</dbReference>
<protein>
    <submittedName>
        <fullName evidence="2">Uncharacterized protein</fullName>
    </submittedName>
</protein>
<accession>A0ABY7GJ21</accession>
<organism evidence="2 3">
    <name type="scientific">Methylomonas rapida</name>
    <dbReference type="NCBI Taxonomy" id="2963939"/>
    <lineage>
        <taxon>Bacteria</taxon>
        <taxon>Pseudomonadati</taxon>
        <taxon>Pseudomonadota</taxon>
        <taxon>Gammaproteobacteria</taxon>
        <taxon>Methylococcales</taxon>
        <taxon>Methylococcaceae</taxon>
        <taxon>Methylomonas</taxon>
    </lineage>
</organism>
<keyword evidence="3" id="KW-1185">Reference proteome</keyword>
<reference evidence="2" key="1">
    <citation type="submission" date="2022-11" db="EMBL/GenBank/DDBJ databases">
        <title>Methylomonas rapida sp. nov., Carotenoid-Producing Obligate Methanotrophs with High Growth Characteristics and Biotechnological Potential.</title>
        <authorList>
            <person name="Tikhonova E.N."/>
            <person name="Suleimanov R.Z."/>
            <person name="Miroshnikov K."/>
            <person name="Oshkin I.Y."/>
            <person name="Belova S.E."/>
            <person name="Danilova O.V."/>
            <person name="Ashikhmin A."/>
            <person name="Konopkin A."/>
            <person name="But S.Y."/>
            <person name="Khmelenina V.N."/>
            <person name="Kuznetsov N."/>
            <person name="Pimenov N.V."/>
            <person name="Dedysh S.N."/>
        </authorList>
    </citation>
    <scope>NUCLEOTIDE SEQUENCE</scope>
    <source>
        <strain evidence="2">MP1</strain>
    </source>
</reference>
<feature type="compositionally biased region" description="Acidic residues" evidence="1">
    <location>
        <begin position="36"/>
        <end position="49"/>
    </location>
</feature>
<gene>
    <name evidence="2" type="ORF">NM686_020820</name>
</gene>
<evidence type="ECO:0000313" key="2">
    <source>
        <dbReference type="EMBL" id="WAR44751.1"/>
    </source>
</evidence>
<dbReference type="RefSeq" id="WP_255189722.1">
    <property type="nucleotide sequence ID" value="NZ_CP113517.1"/>
</dbReference>
<proteinExistence type="predicted"/>
<feature type="compositionally biased region" description="Basic and acidic residues" evidence="1">
    <location>
        <begin position="50"/>
        <end position="59"/>
    </location>
</feature>
<name>A0ABY7GJ21_9GAMM</name>
<evidence type="ECO:0000256" key="1">
    <source>
        <dbReference type="SAM" id="MobiDB-lite"/>
    </source>
</evidence>